<keyword evidence="5" id="KW-1185">Reference proteome</keyword>
<reference evidence="4" key="1">
    <citation type="submission" date="2014-02" db="EMBL/GenBank/DDBJ databases">
        <title>Expanding our view of genomic diversity in Candidatus Accumulibacter clades.</title>
        <authorList>
            <person name="Skennerton C.T."/>
            <person name="Barr J.J."/>
            <person name="Slater F.R."/>
            <person name="Bond P.L."/>
            <person name="Tyson G.W."/>
        </authorList>
    </citation>
    <scope>NUCLEOTIDE SEQUENCE [LARGE SCALE GENOMIC DNA]</scope>
</reference>
<dbReference type="PANTHER" id="PTHR30349">
    <property type="entry name" value="PHAGE INTEGRASE-RELATED"/>
    <property type="match status" value="1"/>
</dbReference>
<dbReference type="SUPFAM" id="SSF56349">
    <property type="entry name" value="DNA breaking-rejoining enzymes"/>
    <property type="match status" value="1"/>
</dbReference>
<keyword evidence="2" id="KW-0233">DNA recombination</keyword>
<organism evidence="4 5">
    <name type="scientific">Accumulibacter regalis</name>
    <dbReference type="NCBI Taxonomy" id="522306"/>
    <lineage>
        <taxon>Bacteria</taxon>
        <taxon>Pseudomonadati</taxon>
        <taxon>Pseudomonadota</taxon>
        <taxon>Betaproteobacteria</taxon>
        <taxon>Candidatus Accumulibacter</taxon>
    </lineage>
</organism>
<name>A0A011P1S9_ACCRE</name>
<dbReference type="PROSITE" id="PS51898">
    <property type="entry name" value="TYR_RECOMBINASE"/>
    <property type="match status" value="1"/>
</dbReference>
<dbReference type="Pfam" id="PF00589">
    <property type="entry name" value="Phage_integrase"/>
    <property type="match status" value="1"/>
</dbReference>
<dbReference type="STRING" id="1454004.AW11_01879"/>
<dbReference type="PANTHER" id="PTHR30349:SF90">
    <property type="entry name" value="TYROSINE RECOMBINASE XERD"/>
    <property type="match status" value="1"/>
</dbReference>
<dbReference type="GO" id="GO:0006310">
    <property type="term" value="P:DNA recombination"/>
    <property type="evidence" value="ECO:0007669"/>
    <property type="project" value="UniProtKB-KW"/>
</dbReference>
<comment type="caution">
    <text evidence="4">The sequence shown here is derived from an EMBL/GenBank/DDBJ whole genome shotgun (WGS) entry which is preliminary data.</text>
</comment>
<evidence type="ECO:0000313" key="5">
    <source>
        <dbReference type="Proteomes" id="UP000022141"/>
    </source>
</evidence>
<dbReference type="eggNOG" id="COG4974">
    <property type="taxonomic scope" value="Bacteria"/>
</dbReference>
<dbReference type="CDD" id="cd01188">
    <property type="entry name" value="INT_RitA_C_like"/>
    <property type="match status" value="1"/>
</dbReference>
<dbReference type="InterPro" id="IPR050090">
    <property type="entry name" value="Tyrosine_recombinase_XerCD"/>
</dbReference>
<evidence type="ECO:0000259" key="3">
    <source>
        <dbReference type="PROSITE" id="PS51898"/>
    </source>
</evidence>
<keyword evidence="1" id="KW-0229">DNA integration</keyword>
<protein>
    <submittedName>
        <fullName evidence="4">Tyrosine recombinase XerD</fullName>
    </submittedName>
</protein>
<dbReference type="GO" id="GO:0003677">
    <property type="term" value="F:DNA binding"/>
    <property type="evidence" value="ECO:0007669"/>
    <property type="project" value="InterPro"/>
</dbReference>
<dbReference type="Proteomes" id="UP000022141">
    <property type="component" value="Unassembled WGS sequence"/>
</dbReference>
<dbReference type="InterPro" id="IPR002104">
    <property type="entry name" value="Integrase_catalytic"/>
</dbReference>
<evidence type="ECO:0000313" key="4">
    <source>
        <dbReference type="EMBL" id="EXI88943.1"/>
    </source>
</evidence>
<evidence type="ECO:0000256" key="1">
    <source>
        <dbReference type="ARBA" id="ARBA00022908"/>
    </source>
</evidence>
<sequence length="416" mass="46581">MNSTSQLPVVPRRIEEPAQPCAEALKRYLIERGFARNTQGAYFGHAVHFLRWAQQSGFDVHRIDEVVVAQFLDDHLLHCNCGGPTRGDRREARAALGHLLVVLRTLGVIAPRPVSATPVDEELRRFDEYMERVRGLAPRTRSAALRIVRELLWQRFHDRPVVFSALKPEQVRCCFARMTEGCHAPASAGAVVSALNGYFRFRATCGDAVQALIGVLSYPANWQQAALPETLTDEELEQLLGTLGVPSPSMRRSAAMVRCAVDLGLRSAEIAALTLDDIDWESGILTLHRTKSRREQVLPLPEPTGRAIAAYLEHERPKSQHREVFLRRTAPNDTVIGPDLVRKTIRQAYERAGLPYTRSHLLRHTMARRLLDGGSSLKEIADVLRHRSLNTTLVYAKLDSRNLRSVALPWPGRAAS</sequence>
<dbReference type="AlphaFoldDB" id="A0A011P1S9"/>
<evidence type="ECO:0000256" key="2">
    <source>
        <dbReference type="ARBA" id="ARBA00023172"/>
    </source>
</evidence>
<accession>A0A011P1S9</accession>
<feature type="domain" description="Tyr recombinase" evidence="3">
    <location>
        <begin position="226"/>
        <end position="408"/>
    </location>
</feature>
<gene>
    <name evidence="4" type="primary">xerD_3</name>
    <name evidence="4" type="ORF">AW11_01879</name>
</gene>
<dbReference type="InterPro" id="IPR011010">
    <property type="entry name" value="DNA_brk_join_enz"/>
</dbReference>
<dbReference type="GO" id="GO:0015074">
    <property type="term" value="P:DNA integration"/>
    <property type="evidence" value="ECO:0007669"/>
    <property type="project" value="UniProtKB-KW"/>
</dbReference>
<dbReference type="EMBL" id="JEMY01000023">
    <property type="protein sequence ID" value="EXI88943.1"/>
    <property type="molecule type" value="Genomic_DNA"/>
</dbReference>
<dbReference type="InterPro" id="IPR013762">
    <property type="entry name" value="Integrase-like_cat_sf"/>
</dbReference>
<dbReference type="PATRIC" id="fig|1454004.3.peg.1939"/>
<dbReference type="SUPFAM" id="SSF47823">
    <property type="entry name" value="lambda integrase-like, N-terminal domain"/>
    <property type="match status" value="1"/>
</dbReference>
<proteinExistence type="predicted"/>
<dbReference type="Gene3D" id="1.10.443.10">
    <property type="entry name" value="Intergrase catalytic core"/>
    <property type="match status" value="1"/>
</dbReference>